<dbReference type="STRING" id="1702221.AALO17_19020"/>
<keyword evidence="1" id="KW-1133">Transmembrane helix</keyword>
<dbReference type="AlphaFoldDB" id="A0A140DWK9"/>
<proteinExistence type="predicted"/>
<feature type="transmembrane region" description="Helical" evidence="1">
    <location>
        <begin position="135"/>
        <end position="157"/>
    </location>
</feature>
<keyword evidence="1" id="KW-0472">Membrane</keyword>
<protein>
    <submittedName>
        <fullName evidence="2">Uncharacterized protein</fullName>
    </submittedName>
</protein>
<keyword evidence="1" id="KW-0812">Transmembrane</keyword>
<evidence type="ECO:0000313" key="2">
    <source>
        <dbReference type="EMBL" id="AMK55036.1"/>
    </source>
</evidence>
<feature type="transmembrane region" description="Helical" evidence="1">
    <location>
        <begin position="101"/>
        <end position="123"/>
    </location>
</feature>
<reference evidence="2 3" key="1">
    <citation type="journal article" date="2016" name="Gut Pathog.">
        <title>Whole genome sequencing of "Faecalibaculum rodentium" ALO17, isolated from C57BL/6J laboratory mouse feces.</title>
        <authorList>
            <person name="Lim S."/>
            <person name="Chang D.H."/>
            <person name="Ahn S."/>
            <person name="Kim B.C."/>
        </authorList>
    </citation>
    <scope>NUCLEOTIDE SEQUENCE [LARGE SCALE GENOMIC DNA]</scope>
    <source>
        <strain evidence="2 3">Alo17</strain>
    </source>
</reference>
<organism evidence="2 3">
    <name type="scientific">Faecalibaculum rodentium</name>
    <dbReference type="NCBI Taxonomy" id="1702221"/>
    <lineage>
        <taxon>Bacteria</taxon>
        <taxon>Bacillati</taxon>
        <taxon>Bacillota</taxon>
        <taxon>Erysipelotrichia</taxon>
        <taxon>Erysipelotrichales</taxon>
        <taxon>Erysipelotrichaceae</taxon>
        <taxon>Faecalibaculum</taxon>
    </lineage>
</organism>
<dbReference type="Proteomes" id="UP000069771">
    <property type="component" value="Chromosome"/>
</dbReference>
<gene>
    <name evidence="2" type="ORF">AALO17_19020</name>
</gene>
<dbReference type="EMBL" id="CP011391">
    <property type="protein sequence ID" value="AMK55036.1"/>
    <property type="molecule type" value="Genomic_DNA"/>
</dbReference>
<evidence type="ECO:0000313" key="3">
    <source>
        <dbReference type="Proteomes" id="UP000069771"/>
    </source>
</evidence>
<evidence type="ECO:0000256" key="1">
    <source>
        <dbReference type="SAM" id="Phobius"/>
    </source>
</evidence>
<keyword evidence="3" id="KW-1185">Reference proteome</keyword>
<sequence length="228" mass="25600">MKRKRQSDLLRQGNICQNQGNEGGKPMILVILGVIAVLSIRIALGLENVRMKQLVHHRNAVWAQLDRQSLEPEQLEAARQQLRVSLLENRHFRYALPATRGFVLCALSAIACTLCLWMDILTARNPAGFGFFHDLAAPTGVDITCRILLILYGLRLLVSVAVLPGRIRWVYLFTPLAAGLVLPFLYQCVSLSILSVWVTEQLWLLVSLMVLQHLTRLKRRGGGRKNSG</sequence>
<feature type="transmembrane region" description="Helical" evidence="1">
    <location>
        <begin position="27"/>
        <end position="44"/>
    </location>
</feature>
<accession>A0A140DWK9</accession>
<name>A0A140DWK9_9FIRM</name>
<dbReference type="KEGG" id="fro:AALO17_19020"/>